<feature type="binding site" evidence="6">
    <location>
        <begin position="86"/>
        <end position="88"/>
    </location>
    <ligand>
        <name>NAD(+)</name>
        <dbReference type="ChEBI" id="CHEBI:57540"/>
    </ligand>
</feature>
<dbReference type="CDD" id="cd01339">
    <property type="entry name" value="LDH-like_MDH"/>
    <property type="match status" value="1"/>
</dbReference>
<dbReference type="Gene3D" id="3.90.110.10">
    <property type="entry name" value="Lactate dehydrogenase/glycoside hydrolase, family 4, C-terminal"/>
    <property type="match status" value="1"/>
</dbReference>
<keyword evidence="3 6" id="KW-0520">NAD</keyword>
<protein>
    <recommendedName>
        <fullName evidence="1">L-lactate dehydrogenase</fullName>
    </recommendedName>
</protein>
<dbReference type="Proteomes" id="UP000221165">
    <property type="component" value="Unassembled WGS sequence"/>
</dbReference>
<dbReference type="RefSeq" id="XP_067923008.1">
    <property type="nucleotide sequence ID" value="XM_068065017.1"/>
</dbReference>
<evidence type="ECO:0000256" key="7">
    <source>
        <dbReference type="RuleBase" id="RU003369"/>
    </source>
</evidence>
<dbReference type="GO" id="GO:0006089">
    <property type="term" value="P:lactate metabolic process"/>
    <property type="evidence" value="ECO:0007669"/>
    <property type="project" value="TreeGrafter"/>
</dbReference>
<dbReference type="GeneID" id="94428228"/>
<dbReference type="InterPro" id="IPR011275">
    <property type="entry name" value="Malate_DH_type3"/>
</dbReference>
<sequence>MPAGKALDNSQVTAVADTNVTVESAQSYEKIAGADVVIVTAGLTKAPGKSDNEWSRTDFLPFNAKIIREVAEGIKKYAPRAFVIVVTNPLDCMVKCMYEASGLPKHMVCGMGNVLDSGRFRRFLADELNVSPRDIQATVIGGHGDFMVPLTRYVTVNGFPIHQFIKKGKITEKRLEEIAHRTKNAGGEIVRLIGHGSAYCCPALSAISMAKAFLKDEKRVFPCSAYCDGQYGVKGFFVGVPTVIGGGGIEEVIELDLNQEEMAHFQKSIEDVEGLNKALAAL</sequence>
<dbReference type="Pfam" id="PF00056">
    <property type="entry name" value="Ldh_1_N"/>
    <property type="match status" value="1"/>
</dbReference>
<evidence type="ECO:0000313" key="11">
    <source>
        <dbReference type="Proteomes" id="UP000221165"/>
    </source>
</evidence>
<evidence type="ECO:0000256" key="2">
    <source>
        <dbReference type="ARBA" id="ARBA00023002"/>
    </source>
</evidence>
<dbReference type="PANTHER" id="PTHR43128:SF16">
    <property type="entry name" value="L-LACTATE DEHYDROGENASE"/>
    <property type="match status" value="1"/>
</dbReference>
<evidence type="ECO:0000259" key="8">
    <source>
        <dbReference type="Pfam" id="PF00056"/>
    </source>
</evidence>
<feature type="domain" description="Lactate/malate dehydrogenase C-terminal" evidence="9">
    <location>
        <begin position="115"/>
        <end position="270"/>
    </location>
</feature>
<accession>A0A2C6KZR6</accession>
<dbReference type="InterPro" id="IPR022383">
    <property type="entry name" value="Lactate/malate_DH_C"/>
</dbReference>
<comment type="catalytic activity">
    <reaction evidence="4">
        <text>(S)-lactate + NAD(+) = pyruvate + NADH + H(+)</text>
        <dbReference type="Rhea" id="RHEA:23444"/>
        <dbReference type="ChEBI" id="CHEBI:15361"/>
        <dbReference type="ChEBI" id="CHEBI:15378"/>
        <dbReference type="ChEBI" id="CHEBI:16651"/>
        <dbReference type="ChEBI" id="CHEBI:57540"/>
        <dbReference type="ChEBI" id="CHEBI:57945"/>
        <dbReference type="EC" id="1.1.1.27"/>
    </reaction>
</comment>
<dbReference type="Gene3D" id="3.40.50.720">
    <property type="entry name" value="NAD(P)-binding Rossmann-like Domain"/>
    <property type="match status" value="1"/>
</dbReference>
<keyword evidence="11" id="KW-1185">Reference proteome</keyword>
<evidence type="ECO:0000313" key="10">
    <source>
        <dbReference type="EMBL" id="PHJ21324.1"/>
    </source>
</evidence>
<name>A0A2C6KZR6_9APIC</name>
<dbReference type="NCBIfam" id="NF004863">
    <property type="entry name" value="PRK06223.1"/>
    <property type="match status" value="1"/>
</dbReference>
<dbReference type="SUPFAM" id="SSF56327">
    <property type="entry name" value="LDH C-terminal domain-like"/>
    <property type="match status" value="1"/>
</dbReference>
<comment type="caution">
    <text evidence="10">The sequence shown here is derived from an EMBL/GenBank/DDBJ whole genome shotgun (WGS) entry which is preliminary data.</text>
</comment>
<dbReference type="PRINTS" id="PR00086">
    <property type="entry name" value="LLDHDRGNASE"/>
</dbReference>
<dbReference type="OrthoDB" id="4069699at2759"/>
<dbReference type="EMBL" id="MIGC01002312">
    <property type="protein sequence ID" value="PHJ21324.1"/>
    <property type="molecule type" value="Genomic_DNA"/>
</dbReference>
<dbReference type="Pfam" id="PF02866">
    <property type="entry name" value="Ldh_1_C"/>
    <property type="match status" value="1"/>
</dbReference>
<dbReference type="InterPro" id="IPR015955">
    <property type="entry name" value="Lactate_DH/Glyco_Ohase_4_C"/>
</dbReference>
<evidence type="ECO:0000256" key="4">
    <source>
        <dbReference type="ARBA" id="ARBA00049258"/>
    </source>
</evidence>
<feature type="domain" description="Lactate/malate dehydrogenase N-terminal" evidence="8">
    <location>
        <begin position="3"/>
        <end position="110"/>
    </location>
</feature>
<evidence type="ECO:0000256" key="3">
    <source>
        <dbReference type="ARBA" id="ARBA00023027"/>
    </source>
</evidence>
<proteinExistence type="inferred from homology"/>
<evidence type="ECO:0000256" key="6">
    <source>
        <dbReference type="PIRSR" id="PIRSR000102-3"/>
    </source>
</evidence>
<evidence type="ECO:0000256" key="5">
    <source>
        <dbReference type="PIRSR" id="PIRSR000102-1"/>
    </source>
</evidence>
<dbReference type="FunFam" id="3.90.110.10:FF:000004">
    <property type="entry name" value="Malate dehydrogenase"/>
    <property type="match status" value="1"/>
</dbReference>
<keyword evidence="2 7" id="KW-0560">Oxidoreductase</keyword>
<comment type="similarity">
    <text evidence="7">Belongs to the LDH/MDH superfamily.</text>
</comment>
<evidence type="ECO:0000259" key="9">
    <source>
        <dbReference type="Pfam" id="PF02866"/>
    </source>
</evidence>
<dbReference type="VEuPathDB" id="ToxoDB:CSUI_004836"/>
<dbReference type="AlphaFoldDB" id="A0A2C6KZR6"/>
<dbReference type="InterPro" id="IPR036291">
    <property type="entry name" value="NAD(P)-bd_dom_sf"/>
</dbReference>
<feature type="binding site" evidence="6">
    <location>
        <position position="63"/>
    </location>
    <ligand>
        <name>NAD(+)</name>
        <dbReference type="ChEBI" id="CHEBI:57540"/>
    </ligand>
</feature>
<organism evidence="10 11">
    <name type="scientific">Cystoisospora suis</name>
    <dbReference type="NCBI Taxonomy" id="483139"/>
    <lineage>
        <taxon>Eukaryota</taxon>
        <taxon>Sar</taxon>
        <taxon>Alveolata</taxon>
        <taxon>Apicomplexa</taxon>
        <taxon>Conoidasida</taxon>
        <taxon>Coccidia</taxon>
        <taxon>Eucoccidiorida</taxon>
        <taxon>Eimeriorina</taxon>
        <taxon>Sarcocystidae</taxon>
        <taxon>Cystoisospora</taxon>
    </lineage>
</organism>
<gene>
    <name evidence="10" type="ORF">CSUI_004836</name>
</gene>
<feature type="active site" description="Proton acceptor" evidence="5">
    <location>
        <position position="143"/>
    </location>
</feature>
<evidence type="ECO:0000256" key="1">
    <source>
        <dbReference type="ARBA" id="ARBA00016495"/>
    </source>
</evidence>
<dbReference type="InterPro" id="IPR001236">
    <property type="entry name" value="Lactate/malate_DH_N"/>
</dbReference>
<dbReference type="PIRSF" id="PIRSF000102">
    <property type="entry name" value="Lac_mal_DH"/>
    <property type="match status" value="1"/>
</dbReference>
<reference evidence="10 11" key="1">
    <citation type="journal article" date="2017" name="Int. J. Parasitol.">
        <title>The genome of the protozoan parasite Cystoisospora suis and a reverse vaccinology approach to identify vaccine candidates.</title>
        <authorList>
            <person name="Palmieri N."/>
            <person name="Shrestha A."/>
            <person name="Ruttkowski B."/>
            <person name="Beck T."/>
            <person name="Vogl C."/>
            <person name="Tomley F."/>
            <person name="Blake D.P."/>
            <person name="Joachim A."/>
        </authorList>
    </citation>
    <scope>NUCLEOTIDE SEQUENCE [LARGE SCALE GENOMIC DNA]</scope>
    <source>
        <strain evidence="10 11">Wien I</strain>
    </source>
</reference>
<dbReference type="PANTHER" id="PTHR43128">
    <property type="entry name" value="L-2-HYDROXYCARBOXYLATE DEHYDROGENASE (NAD(P)(+))"/>
    <property type="match status" value="1"/>
</dbReference>
<dbReference type="SUPFAM" id="SSF51735">
    <property type="entry name" value="NAD(P)-binding Rossmann-fold domains"/>
    <property type="match status" value="1"/>
</dbReference>
<dbReference type="GO" id="GO:0004459">
    <property type="term" value="F:L-lactate dehydrogenase (NAD+) activity"/>
    <property type="evidence" value="ECO:0007669"/>
    <property type="project" value="UniProtKB-EC"/>
</dbReference>
<dbReference type="InterPro" id="IPR001557">
    <property type="entry name" value="L-lactate/malate_DH"/>
</dbReference>